<protein>
    <submittedName>
        <fullName evidence="1">Uncharacterized protein</fullName>
    </submittedName>
</protein>
<evidence type="ECO:0000313" key="2">
    <source>
        <dbReference type="Proteomes" id="UP000805649"/>
    </source>
</evidence>
<accession>A0ACC3YC24</accession>
<proteinExistence type="predicted"/>
<gene>
    <name evidence="1" type="ORF">CTRU02_215575</name>
</gene>
<organism evidence="1 2">
    <name type="scientific">Colletotrichum truncatum</name>
    <name type="common">Anthracnose fungus</name>
    <name type="synonym">Colletotrichum capsici</name>
    <dbReference type="NCBI Taxonomy" id="5467"/>
    <lineage>
        <taxon>Eukaryota</taxon>
        <taxon>Fungi</taxon>
        <taxon>Dikarya</taxon>
        <taxon>Ascomycota</taxon>
        <taxon>Pezizomycotina</taxon>
        <taxon>Sordariomycetes</taxon>
        <taxon>Hypocreomycetidae</taxon>
        <taxon>Glomerellales</taxon>
        <taxon>Glomerellaceae</taxon>
        <taxon>Colletotrichum</taxon>
        <taxon>Colletotrichum truncatum species complex</taxon>
    </lineage>
</organism>
<dbReference type="EMBL" id="VUJX02000017">
    <property type="protein sequence ID" value="KAL0929409.1"/>
    <property type="molecule type" value="Genomic_DNA"/>
</dbReference>
<reference evidence="1 2" key="1">
    <citation type="journal article" date="2020" name="Phytopathology">
        <title>Genome Sequence Resources of Colletotrichum truncatum, C. plurivorum, C. musicola, and C. sojae: Four Species Pathogenic to Soybean (Glycine max).</title>
        <authorList>
            <person name="Rogerio F."/>
            <person name="Boufleur T.R."/>
            <person name="Ciampi-Guillardi M."/>
            <person name="Sukno S.A."/>
            <person name="Thon M.R."/>
            <person name="Massola Junior N.S."/>
            <person name="Baroncelli R."/>
        </authorList>
    </citation>
    <scope>NUCLEOTIDE SEQUENCE [LARGE SCALE GENOMIC DNA]</scope>
    <source>
        <strain evidence="1 2">CMES1059</strain>
    </source>
</reference>
<comment type="caution">
    <text evidence="1">The sequence shown here is derived from an EMBL/GenBank/DDBJ whole genome shotgun (WGS) entry which is preliminary data.</text>
</comment>
<keyword evidence="2" id="KW-1185">Reference proteome</keyword>
<sequence length="294" mass="32406">MQAMDLVYQLSEHPVALLGRPLKTISELRLLVRILSGELVDSDRDEITQDSWWCRAWAFQENNRGGMQMQLLIRHDPSLEPQKWRYRPFGEIPGELCILSVMFSVQATRLCLALREVAGLPPLDVKRIDGVLRAAGRYALMVHSSSSMTATVIADIEARGLSKPWDRLAIVANCCQYPVRLDGGALSRRGRSPSLSVLAVCLLNGEILDNGNNDMASAAGLTMSEFLGRFMLRRFKAPEDEARQLTFNKGCRLIDVELAAGGIVTRGHLWKLAPSSIPQGGGGSNRGSTNYEAV</sequence>
<dbReference type="Proteomes" id="UP000805649">
    <property type="component" value="Unassembled WGS sequence"/>
</dbReference>
<name>A0ACC3YC24_COLTU</name>
<evidence type="ECO:0000313" key="1">
    <source>
        <dbReference type="EMBL" id="KAL0929409.1"/>
    </source>
</evidence>